<sequence>NRHGQLRCLGSIQHLRERYGTGYQLEMQTRTDDTDLARSFVAQVFPRAVLLEHHLEHHQRRHLRFAFPSDSVKAIADVFEAIEANRSVAGIDDYSLGQTSLEQASIAPSPTSTSRRSGSASSAASPTSSVLSWQESPSSGSPGILHLAWFATFPFGRMPLDPRVTVRRPHRTRLIVNGVATFVTAPIAAVFHLHAAVLLAMTIWLYPYAKMHFKLMALAFTPAYW</sequence>
<name>A0A4P9W7X0_9FUNG</name>
<dbReference type="InterPro" id="IPR056264">
    <property type="entry name" value="R2_ABCA1-4-like"/>
</dbReference>
<keyword evidence="1" id="KW-0813">Transport</keyword>
<proteinExistence type="predicted"/>
<keyword evidence="4" id="KW-1133">Transmembrane helix</keyword>
<feature type="non-terminal residue" evidence="6">
    <location>
        <position position="1"/>
    </location>
</feature>
<keyword evidence="4" id="KW-0812">Transmembrane</keyword>
<gene>
    <name evidence="6" type="ORF">BDK51DRAFT_31919</name>
</gene>
<dbReference type="PANTHER" id="PTHR19229">
    <property type="entry name" value="ATP-BINDING CASSETTE TRANSPORTER SUBFAMILY A ABCA"/>
    <property type="match status" value="1"/>
</dbReference>
<organism evidence="6 7">
    <name type="scientific">Blyttiomyces helicus</name>
    <dbReference type="NCBI Taxonomy" id="388810"/>
    <lineage>
        <taxon>Eukaryota</taxon>
        <taxon>Fungi</taxon>
        <taxon>Fungi incertae sedis</taxon>
        <taxon>Chytridiomycota</taxon>
        <taxon>Chytridiomycota incertae sedis</taxon>
        <taxon>Chytridiomycetes</taxon>
        <taxon>Chytridiomycetes incertae sedis</taxon>
        <taxon>Blyttiomyces</taxon>
    </lineage>
</organism>
<dbReference type="GO" id="GO:0005319">
    <property type="term" value="F:lipid transporter activity"/>
    <property type="evidence" value="ECO:0007669"/>
    <property type="project" value="TreeGrafter"/>
</dbReference>
<protein>
    <recommendedName>
        <fullName evidence="5">ABCA1-4-like C-terminal R2 regulatory domain-containing protein</fullName>
    </recommendedName>
</protein>
<keyword evidence="4" id="KW-0472">Membrane</keyword>
<evidence type="ECO:0000259" key="5">
    <source>
        <dbReference type="Pfam" id="PF23321"/>
    </source>
</evidence>
<feature type="compositionally biased region" description="Low complexity" evidence="3">
    <location>
        <begin position="104"/>
        <end position="125"/>
    </location>
</feature>
<dbReference type="Proteomes" id="UP000269721">
    <property type="component" value="Unassembled WGS sequence"/>
</dbReference>
<keyword evidence="7" id="KW-1185">Reference proteome</keyword>
<feature type="domain" description="ABCA1-4-like C-terminal R2 regulatory" evidence="5">
    <location>
        <begin position="20"/>
        <end position="98"/>
    </location>
</feature>
<dbReference type="PANTHER" id="PTHR19229:SF36">
    <property type="entry name" value="ATP-BINDING CASSETTE SUB-FAMILY A MEMBER 2"/>
    <property type="match status" value="1"/>
</dbReference>
<evidence type="ECO:0000256" key="3">
    <source>
        <dbReference type="SAM" id="MobiDB-lite"/>
    </source>
</evidence>
<evidence type="ECO:0000256" key="4">
    <source>
        <dbReference type="SAM" id="Phobius"/>
    </source>
</evidence>
<dbReference type="EMBL" id="KZ996879">
    <property type="protein sequence ID" value="RKO88192.1"/>
    <property type="molecule type" value="Genomic_DNA"/>
</dbReference>
<evidence type="ECO:0000256" key="1">
    <source>
        <dbReference type="ARBA" id="ARBA00022448"/>
    </source>
</evidence>
<keyword evidence="2" id="KW-0677">Repeat</keyword>
<dbReference type="GO" id="GO:0140359">
    <property type="term" value="F:ABC-type transporter activity"/>
    <property type="evidence" value="ECO:0007669"/>
    <property type="project" value="InterPro"/>
</dbReference>
<reference evidence="7" key="1">
    <citation type="journal article" date="2018" name="Nat. Microbiol.">
        <title>Leveraging single-cell genomics to expand the fungal tree of life.</title>
        <authorList>
            <person name="Ahrendt S.R."/>
            <person name="Quandt C.A."/>
            <person name="Ciobanu D."/>
            <person name="Clum A."/>
            <person name="Salamov A."/>
            <person name="Andreopoulos B."/>
            <person name="Cheng J.F."/>
            <person name="Woyke T."/>
            <person name="Pelin A."/>
            <person name="Henrissat B."/>
            <person name="Reynolds N.K."/>
            <person name="Benny G.L."/>
            <person name="Smith M.E."/>
            <person name="James T.Y."/>
            <person name="Grigoriev I.V."/>
        </authorList>
    </citation>
    <scope>NUCLEOTIDE SEQUENCE [LARGE SCALE GENOMIC DNA]</scope>
</reference>
<dbReference type="InterPro" id="IPR026082">
    <property type="entry name" value="ABCA"/>
</dbReference>
<dbReference type="OrthoDB" id="15927at2759"/>
<feature type="transmembrane region" description="Helical" evidence="4">
    <location>
        <begin position="174"/>
        <end position="206"/>
    </location>
</feature>
<feature type="region of interest" description="Disordered" evidence="3">
    <location>
        <begin position="102"/>
        <end position="125"/>
    </location>
</feature>
<evidence type="ECO:0000256" key="2">
    <source>
        <dbReference type="ARBA" id="ARBA00022737"/>
    </source>
</evidence>
<accession>A0A4P9W7X0</accession>
<evidence type="ECO:0000313" key="7">
    <source>
        <dbReference type="Proteomes" id="UP000269721"/>
    </source>
</evidence>
<dbReference type="GO" id="GO:0016020">
    <property type="term" value="C:membrane"/>
    <property type="evidence" value="ECO:0007669"/>
    <property type="project" value="InterPro"/>
</dbReference>
<dbReference type="Pfam" id="PF23321">
    <property type="entry name" value="R1_ABCA1"/>
    <property type="match status" value="1"/>
</dbReference>
<dbReference type="AlphaFoldDB" id="A0A4P9W7X0"/>
<evidence type="ECO:0000313" key="6">
    <source>
        <dbReference type="EMBL" id="RKO88192.1"/>
    </source>
</evidence>